<name>A0ABV6XZJ6_9ACTN</name>
<gene>
    <name evidence="2" type="ORF">ABUW04_34760</name>
</gene>
<evidence type="ECO:0000313" key="2">
    <source>
        <dbReference type="EMBL" id="MFC1443414.1"/>
    </source>
</evidence>
<keyword evidence="3" id="KW-1185">Reference proteome</keyword>
<sequence>MNVTVFGATGGVGGQIVRQALEAGHQVTAVVREKARLPLVDPGLRIVTADVTDGWSLVPHLTGRDAVLSGLGPHGRRSPGIAGAATAAIVQAMDAAEVRRIVVISAAPLFPVPEHDALLLRYLATPMIRRVLKGVYADLADMEATLAASDLEWTSFRPPQLKDAPLTGGYRRTVGAAVPKGWSISRADVAHAMLAALDDPATVKQPVGIAY</sequence>
<dbReference type="SUPFAM" id="SSF51735">
    <property type="entry name" value="NAD(P)-binding Rossmann-fold domains"/>
    <property type="match status" value="1"/>
</dbReference>
<dbReference type="PANTHER" id="PTHR43355:SF2">
    <property type="entry name" value="FLAVIN REDUCTASE (NADPH)"/>
    <property type="match status" value="1"/>
</dbReference>
<dbReference type="InterPro" id="IPR016040">
    <property type="entry name" value="NAD(P)-bd_dom"/>
</dbReference>
<dbReference type="Proteomes" id="UP001592581">
    <property type="component" value="Unassembled WGS sequence"/>
</dbReference>
<dbReference type="InterPro" id="IPR051606">
    <property type="entry name" value="Polyketide_Oxido-like"/>
</dbReference>
<accession>A0ABV6XZJ6</accession>
<dbReference type="RefSeq" id="WP_380568403.1">
    <property type="nucleotide sequence ID" value="NZ_JBEUKS010000017.1"/>
</dbReference>
<protein>
    <submittedName>
        <fullName evidence="2">NAD(P)H-binding protein</fullName>
    </submittedName>
</protein>
<dbReference type="InterPro" id="IPR036291">
    <property type="entry name" value="NAD(P)-bd_dom_sf"/>
</dbReference>
<dbReference type="Pfam" id="PF13460">
    <property type="entry name" value="NAD_binding_10"/>
    <property type="match status" value="1"/>
</dbReference>
<feature type="domain" description="NAD(P)-binding" evidence="1">
    <location>
        <begin position="7"/>
        <end position="200"/>
    </location>
</feature>
<comment type="caution">
    <text evidence="2">The sequence shown here is derived from an EMBL/GenBank/DDBJ whole genome shotgun (WGS) entry which is preliminary data.</text>
</comment>
<evidence type="ECO:0000259" key="1">
    <source>
        <dbReference type="Pfam" id="PF13460"/>
    </source>
</evidence>
<organism evidence="2 3">
    <name type="scientific">Streptacidiphilus jeojiensis</name>
    <dbReference type="NCBI Taxonomy" id="3229225"/>
    <lineage>
        <taxon>Bacteria</taxon>
        <taxon>Bacillati</taxon>
        <taxon>Actinomycetota</taxon>
        <taxon>Actinomycetes</taxon>
        <taxon>Kitasatosporales</taxon>
        <taxon>Streptomycetaceae</taxon>
        <taxon>Streptacidiphilus</taxon>
    </lineage>
</organism>
<evidence type="ECO:0000313" key="3">
    <source>
        <dbReference type="Proteomes" id="UP001592581"/>
    </source>
</evidence>
<dbReference type="Gene3D" id="3.40.50.720">
    <property type="entry name" value="NAD(P)-binding Rossmann-like Domain"/>
    <property type="match status" value="1"/>
</dbReference>
<dbReference type="EMBL" id="JBEUKS010000017">
    <property type="protein sequence ID" value="MFC1443414.1"/>
    <property type="molecule type" value="Genomic_DNA"/>
</dbReference>
<reference evidence="2 3" key="1">
    <citation type="submission" date="2024-06" db="EMBL/GenBank/DDBJ databases">
        <authorList>
            <person name="Lee S.D."/>
        </authorList>
    </citation>
    <scope>NUCLEOTIDE SEQUENCE [LARGE SCALE GENOMIC DNA]</scope>
    <source>
        <strain evidence="2 3">N1-10</strain>
    </source>
</reference>
<proteinExistence type="predicted"/>
<dbReference type="PANTHER" id="PTHR43355">
    <property type="entry name" value="FLAVIN REDUCTASE (NADPH)"/>
    <property type="match status" value="1"/>
</dbReference>